<dbReference type="Pfam" id="PF10861">
    <property type="entry name" value="DUF2784"/>
    <property type="match status" value="1"/>
</dbReference>
<evidence type="ECO:0000256" key="1">
    <source>
        <dbReference type="SAM" id="Phobius"/>
    </source>
</evidence>
<sequence>MRRPYVAVVAATVGAHLAYLLYVPSGGFLALRWPRTIVLHVPAVAWGVAVVVLRLRCPLTSVESWARRRAQMDPLPTSGFIDRYVTGYFVPPGRIGAAQALAFSAAAVSWAVFARRGVGRGGRGMPTTG</sequence>
<evidence type="ECO:0000313" key="2">
    <source>
        <dbReference type="EMBL" id="BCZ20180.1"/>
    </source>
</evidence>
<protein>
    <recommendedName>
        <fullName evidence="4">DUF2784 domain-containing protein</fullName>
    </recommendedName>
</protein>
<evidence type="ECO:0000313" key="3">
    <source>
        <dbReference type="Proteomes" id="UP000826012"/>
    </source>
</evidence>
<gene>
    <name evidence="2" type="ORF">MTY59_00350</name>
</gene>
<feature type="transmembrane region" description="Helical" evidence="1">
    <location>
        <begin position="95"/>
        <end position="113"/>
    </location>
</feature>
<dbReference type="InterPro" id="IPR021218">
    <property type="entry name" value="DUF2784"/>
</dbReference>
<proteinExistence type="predicted"/>
<dbReference type="EMBL" id="AP024828">
    <property type="protein sequence ID" value="BCZ20180.1"/>
    <property type="molecule type" value="Genomic_DNA"/>
</dbReference>
<evidence type="ECO:0008006" key="4">
    <source>
        <dbReference type="Google" id="ProtNLM"/>
    </source>
</evidence>
<accession>A0ABM7SKD4</accession>
<name>A0ABM7SKD4_9MYCO</name>
<dbReference type="Proteomes" id="UP000826012">
    <property type="component" value="Chromosome"/>
</dbReference>
<keyword evidence="3" id="KW-1185">Reference proteome</keyword>
<reference evidence="2 3" key="1">
    <citation type="submission" date="2021-07" db="EMBL/GenBank/DDBJ databases">
        <title>Complete genome sequence of nontuberculous Mycobacterium sp. TY59.</title>
        <authorList>
            <person name="Fukushima K."/>
        </authorList>
    </citation>
    <scope>NUCLEOTIDE SEQUENCE [LARGE SCALE GENOMIC DNA]</scope>
    <source>
        <strain evidence="2 3">TY59</strain>
    </source>
</reference>
<keyword evidence="1" id="KW-0472">Membrane</keyword>
<dbReference type="RefSeq" id="WP_221043897.1">
    <property type="nucleotide sequence ID" value="NZ_AP024828.1"/>
</dbReference>
<feature type="transmembrane region" description="Helical" evidence="1">
    <location>
        <begin position="6"/>
        <end position="25"/>
    </location>
</feature>
<organism evidence="2 3">
    <name type="scientific">Mycobacterium senriense</name>
    <dbReference type="NCBI Taxonomy" id="2775496"/>
    <lineage>
        <taxon>Bacteria</taxon>
        <taxon>Bacillati</taxon>
        <taxon>Actinomycetota</taxon>
        <taxon>Actinomycetes</taxon>
        <taxon>Mycobacteriales</taxon>
        <taxon>Mycobacteriaceae</taxon>
        <taxon>Mycobacterium</taxon>
        <taxon>Mycobacterium avium complex (MAC)</taxon>
    </lineage>
</organism>
<keyword evidence="1" id="KW-0812">Transmembrane</keyword>
<reference evidence="2 3" key="2">
    <citation type="submission" date="2021-07" db="EMBL/GenBank/DDBJ databases">
        <authorList>
            <person name="Matsumoto Y."/>
            <person name="Motooka D."/>
            <person name="Nakamura S."/>
        </authorList>
    </citation>
    <scope>NUCLEOTIDE SEQUENCE [LARGE SCALE GENOMIC DNA]</scope>
    <source>
        <strain evidence="2 3">TY59</strain>
    </source>
</reference>
<keyword evidence="1" id="KW-1133">Transmembrane helix</keyword>